<dbReference type="OrthoDB" id="10368808at2759"/>
<keyword evidence="3" id="KW-1185">Reference proteome</keyword>
<evidence type="ECO:0000313" key="2">
    <source>
        <dbReference type="EMBL" id="KAI1884857.1"/>
    </source>
</evidence>
<evidence type="ECO:0000256" key="1">
    <source>
        <dbReference type="SAM" id="MobiDB-lite"/>
    </source>
</evidence>
<protein>
    <submittedName>
        <fullName evidence="2">Uncharacterized protein</fullName>
    </submittedName>
</protein>
<evidence type="ECO:0000313" key="3">
    <source>
        <dbReference type="Proteomes" id="UP000829720"/>
    </source>
</evidence>
<dbReference type="Proteomes" id="UP000829720">
    <property type="component" value="Unassembled WGS sequence"/>
</dbReference>
<reference evidence="2" key="1">
    <citation type="submission" date="2021-01" db="EMBL/GenBank/DDBJ databases">
        <authorList>
            <person name="Zahm M."/>
            <person name="Roques C."/>
            <person name="Cabau C."/>
            <person name="Klopp C."/>
            <person name="Donnadieu C."/>
            <person name="Jouanno E."/>
            <person name="Lampietro C."/>
            <person name="Louis A."/>
            <person name="Herpin A."/>
            <person name="Echchiki A."/>
            <person name="Berthelot C."/>
            <person name="Parey E."/>
            <person name="Roest-Crollius H."/>
            <person name="Braasch I."/>
            <person name="Postlethwait J."/>
            <person name="Bobe J."/>
            <person name="Montfort J."/>
            <person name="Bouchez O."/>
            <person name="Begum T."/>
            <person name="Mejri S."/>
            <person name="Adams A."/>
            <person name="Chen W.-J."/>
            <person name="Guiguen Y."/>
        </authorList>
    </citation>
    <scope>NUCLEOTIDE SEQUENCE</scope>
    <source>
        <tissue evidence="2">Blood</tissue>
    </source>
</reference>
<proteinExistence type="predicted"/>
<sequence>MDPTPRRQLRRATSSARMLTANPLKPFWEGSLPRWSWFYCAWWWCCSVICTSTREPTTPTRPRAPSSLKQLTPRSRATPPCRMPSTTAKRSTSFEMGHPDRESSFGTPPPSDGNAVSSCAPLMKHHVTLKDS</sequence>
<feature type="compositionally biased region" description="Polar residues" evidence="1">
    <location>
        <begin position="84"/>
        <end position="94"/>
    </location>
</feature>
<comment type="caution">
    <text evidence="2">The sequence shown here is derived from an EMBL/GenBank/DDBJ whole genome shotgun (WGS) entry which is preliminary data.</text>
</comment>
<accession>A0A8T3CLQ5</accession>
<gene>
    <name evidence="2" type="ORF">AGOR_G00214170</name>
</gene>
<feature type="compositionally biased region" description="Low complexity" evidence="1">
    <location>
        <begin position="53"/>
        <end position="67"/>
    </location>
</feature>
<dbReference type="AlphaFoldDB" id="A0A8T3CLQ5"/>
<feature type="region of interest" description="Disordered" evidence="1">
    <location>
        <begin position="53"/>
        <end position="119"/>
    </location>
</feature>
<organism evidence="2 3">
    <name type="scientific">Albula goreensis</name>
    <dbReference type="NCBI Taxonomy" id="1534307"/>
    <lineage>
        <taxon>Eukaryota</taxon>
        <taxon>Metazoa</taxon>
        <taxon>Chordata</taxon>
        <taxon>Craniata</taxon>
        <taxon>Vertebrata</taxon>
        <taxon>Euteleostomi</taxon>
        <taxon>Actinopterygii</taxon>
        <taxon>Neopterygii</taxon>
        <taxon>Teleostei</taxon>
        <taxon>Albuliformes</taxon>
        <taxon>Albulidae</taxon>
        <taxon>Albula</taxon>
    </lineage>
</organism>
<dbReference type="EMBL" id="JAERUA010000021">
    <property type="protein sequence ID" value="KAI1884857.1"/>
    <property type="molecule type" value="Genomic_DNA"/>
</dbReference>
<name>A0A8T3CLQ5_9TELE</name>